<evidence type="ECO:0000313" key="6">
    <source>
        <dbReference type="Proteomes" id="UP001500218"/>
    </source>
</evidence>
<evidence type="ECO:0000256" key="2">
    <source>
        <dbReference type="ARBA" id="ARBA00022679"/>
    </source>
</evidence>
<dbReference type="Proteomes" id="UP001500218">
    <property type="component" value="Unassembled WGS sequence"/>
</dbReference>
<dbReference type="Gene3D" id="3.40.50.150">
    <property type="entry name" value="Vaccinia Virus protein VP39"/>
    <property type="match status" value="1"/>
</dbReference>
<dbReference type="NCBIfam" id="NF040568">
    <property type="entry name" value="SCO2525_fam"/>
    <property type="match status" value="1"/>
</dbReference>
<proteinExistence type="predicted"/>
<dbReference type="InterPro" id="IPR029063">
    <property type="entry name" value="SAM-dependent_MTases_sf"/>
</dbReference>
<comment type="caution">
    <text evidence="5">The sequence shown here is derived from an EMBL/GenBank/DDBJ whole genome shotgun (WGS) entry which is preliminary data.</text>
</comment>
<evidence type="ECO:0000256" key="1">
    <source>
        <dbReference type="ARBA" id="ARBA00022603"/>
    </source>
</evidence>
<evidence type="ECO:0000313" key="5">
    <source>
        <dbReference type="EMBL" id="GAA1828208.1"/>
    </source>
</evidence>
<dbReference type="RefSeq" id="WP_344138396.1">
    <property type="nucleotide sequence ID" value="NZ_BAAALT010000247.1"/>
</dbReference>
<feature type="region of interest" description="Disordered" evidence="4">
    <location>
        <begin position="1"/>
        <end position="22"/>
    </location>
</feature>
<dbReference type="GO" id="GO:0008168">
    <property type="term" value="F:methyltransferase activity"/>
    <property type="evidence" value="ECO:0007669"/>
    <property type="project" value="UniProtKB-KW"/>
</dbReference>
<keyword evidence="1 5" id="KW-0489">Methyltransferase</keyword>
<protein>
    <submittedName>
        <fullName evidence="5">SCO2525 family SAM-dependent methyltransferase</fullName>
    </submittedName>
</protein>
<dbReference type="EMBL" id="BAAALT010000247">
    <property type="protein sequence ID" value="GAA1828208.1"/>
    <property type="molecule type" value="Genomic_DNA"/>
</dbReference>
<reference evidence="5 6" key="1">
    <citation type="journal article" date="2019" name="Int. J. Syst. Evol. Microbiol.">
        <title>The Global Catalogue of Microorganisms (GCM) 10K type strain sequencing project: providing services to taxonomists for standard genome sequencing and annotation.</title>
        <authorList>
            <consortium name="The Broad Institute Genomics Platform"/>
            <consortium name="The Broad Institute Genome Sequencing Center for Infectious Disease"/>
            <person name="Wu L."/>
            <person name="Ma J."/>
        </authorList>
    </citation>
    <scope>NUCLEOTIDE SEQUENCE [LARGE SCALE GENOMIC DNA]</scope>
    <source>
        <strain evidence="5 6">JCM 13250</strain>
    </source>
</reference>
<evidence type="ECO:0000256" key="4">
    <source>
        <dbReference type="SAM" id="MobiDB-lite"/>
    </source>
</evidence>
<name>A0ABN2MJ16_9ACTN</name>
<dbReference type="PROSITE" id="PS51681">
    <property type="entry name" value="SAM_MT_NNMT_PNMT_TEMT"/>
    <property type="match status" value="1"/>
</dbReference>
<dbReference type="InterPro" id="IPR000940">
    <property type="entry name" value="NNMT_TEMT_trans"/>
</dbReference>
<sequence>MRPSTPRADPDAHPAAHGRNDEQPWDLFDTDYYWAHNYRTLQDVDQRILRFIGEFFDRQPLRGGHGIDVGTGANLYPVLAMLPLCQAVTLWEWSRKNAQWLGREVAHYRPEWDPFWAELVDRPSYTAVGDPRLAVADRAHVRHGHVFHLPRHTWDAGTMFFVAESMSALPEEFERALCRFVQSLRPGAPFAAAFMEGSEGYSVPVVFDEALPPVSYQFPAVPVGVDDVARCLATVAHTVDIQRIDRGDKPLREGYTGMIVAVGTAGPPNGA</sequence>
<evidence type="ECO:0000256" key="3">
    <source>
        <dbReference type="ARBA" id="ARBA00022691"/>
    </source>
</evidence>
<organism evidence="5 6">
    <name type="scientific">Luedemannella flava</name>
    <dbReference type="NCBI Taxonomy" id="349316"/>
    <lineage>
        <taxon>Bacteria</taxon>
        <taxon>Bacillati</taxon>
        <taxon>Actinomycetota</taxon>
        <taxon>Actinomycetes</taxon>
        <taxon>Micromonosporales</taxon>
        <taxon>Micromonosporaceae</taxon>
        <taxon>Luedemannella</taxon>
    </lineage>
</organism>
<keyword evidence="3" id="KW-0949">S-adenosyl-L-methionine</keyword>
<keyword evidence="2" id="KW-0808">Transferase</keyword>
<dbReference type="SUPFAM" id="SSF53335">
    <property type="entry name" value="S-adenosyl-L-methionine-dependent methyltransferases"/>
    <property type="match status" value="1"/>
</dbReference>
<accession>A0ABN2MJ16</accession>
<keyword evidence="6" id="KW-1185">Reference proteome</keyword>
<feature type="compositionally biased region" description="Basic and acidic residues" evidence="4">
    <location>
        <begin position="8"/>
        <end position="22"/>
    </location>
</feature>
<dbReference type="GO" id="GO:0032259">
    <property type="term" value="P:methylation"/>
    <property type="evidence" value="ECO:0007669"/>
    <property type="project" value="UniProtKB-KW"/>
</dbReference>
<gene>
    <name evidence="5" type="ORF">GCM10009682_54150</name>
</gene>